<proteinExistence type="predicted"/>
<sequence length="52" mass="6169">MSFGLLREYNFDLRPSGYEPDEHLSKIQDFIDYNLLNILPPPLVKVQMRECL</sequence>
<dbReference type="EMBL" id="FAXN01000038">
    <property type="protein sequence ID" value="CUV65502.1"/>
    <property type="molecule type" value="Genomic_DNA"/>
</dbReference>
<dbReference type="AlphaFoldDB" id="A0A0S4XN61"/>
<reference evidence="1" key="1">
    <citation type="submission" date="2015-11" db="EMBL/GenBank/DDBJ databases">
        <authorList>
            <person name="Zhang Y."/>
            <person name="Guo Z."/>
        </authorList>
    </citation>
    <scope>NUCLEOTIDE SEQUENCE</scope>
    <source>
        <strain evidence="1">BN30871</strain>
    </source>
</reference>
<evidence type="ECO:0000313" key="1">
    <source>
        <dbReference type="EMBL" id="CUV65502.1"/>
    </source>
</evidence>
<organism evidence="1">
    <name type="scientific">Sulfurovum sp. enrichment culture clone C5</name>
    <dbReference type="NCBI Taxonomy" id="497650"/>
    <lineage>
        <taxon>Bacteria</taxon>
        <taxon>Pseudomonadati</taxon>
        <taxon>Campylobacterota</taxon>
        <taxon>Epsilonproteobacteria</taxon>
        <taxon>Campylobacterales</taxon>
        <taxon>Sulfurovaceae</taxon>
        <taxon>Sulfurovum</taxon>
        <taxon>environmental samples</taxon>
    </lineage>
</organism>
<accession>A0A0S4XN61</accession>
<protein>
    <submittedName>
        <fullName evidence="1">Uncharacterized protein</fullName>
    </submittedName>
</protein>
<gene>
    <name evidence="1" type="ORF">BN3087_380018</name>
</gene>
<name>A0A0S4XN61_9BACT</name>